<dbReference type="eggNOG" id="COG0619">
    <property type="taxonomic scope" value="Bacteria"/>
</dbReference>
<protein>
    <submittedName>
        <fullName evidence="7">Cobalt ABC transporter, inner membrane subunit CbiQ</fullName>
    </submittedName>
</protein>
<keyword evidence="3 6" id="KW-0812">Transmembrane</keyword>
<reference evidence="7 8" key="1">
    <citation type="submission" date="2007-03" db="EMBL/GenBank/DDBJ databases">
        <title>Complete sequence of Desulfotomaculum reducens MI-1.</title>
        <authorList>
            <consortium name="US DOE Joint Genome Institute"/>
            <person name="Copeland A."/>
            <person name="Lucas S."/>
            <person name="Lapidus A."/>
            <person name="Barry K."/>
            <person name="Detter J.C."/>
            <person name="Glavina del Rio T."/>
            <person name="Hammon N."/>
            <person name="Israni S."/>
            <person name="Dalin E."/>
            <person name="Tice H."/>
            <person name="Pitluck S."/>
            <person name="Sims D."/>
            <person name="Brettin T."/>
            <person name="Bruce D."/>
            <person name="Han C."/>
            <person name="Tapia R."/>
            <person name="Schmutz J."/>
            <person name="Larimer F."/>
            <person name="Land M."/>
            <person name="Hauser L."/>
            <person name="Kyrpides N."/>
            <person name="Kim E."/>
            <person name="Tebo B.M."/>
            <person name="Richardson P."/>
        </authorList>
    </citation>
    <scope>NUCLEOTIDE SEQUENCE [LARGE SCALE GENOMIC DNA]</scope>
    <source>
        <strain evidence="7 8">MI-1</strain>
    </source>
</reference>
<dbReference type="CDD" id="cd16914">
    <property type="entry name" value="EcfT"/>
    <property type="match status" value="1"/>
</dbReference>
<dbReference type="PANTHER" id="PTHR34857">
    <property type="entry name" value="SLL0384 PROTEIN"/>
    <property type="match status" value="1"/>
</dbReference>
<feature type="transmembrane region" description="Helical" evidence="6">
    <location>
        <begin position="43"/>
        <end position="61"/>
    </location>
</feature>
<comment type="subcellular location">
    <subcellularLocation>
        <location evidence="1">Cell membrane</location>
        <topology evidence="1">Multi-pass membrane protein</topology>
    </subcellularLocation>
</comment>
<dbReference type="Pfam" id="PF02361">
    <property type="entry name" value="CbiQ"/>
    <property type="match status" value="1"/>
</dbReference>
<accession>A4J7M2</accession>
<dbReference type="EMBL" id="CP000612">
    <property type="protein sequence ID" value="ABO51075.1"/>
    <property type="molecule type" value="Genomic_DNA"/>
</dbReference>
<evidence type="ECO:0000256" key="2">
    <source>
        <dbReference type="ARBA" id="ARBA00022475"/>
    </source>
</evidence>
<sequence>MPNMLSERLPTKTWVREIDARVKLVAVILYIFTATTLRDQHLLLTADMFMLGLLMVAGISPTYLAKKVMLILPFGGVMVSIIPFVIPGEPLLTMQLGNFTLIASRQGWEAAVLPCFRMATAFLGMVFLSASITLKDLLHALNHMKVPRIFIVLMDFTIRYIAVTLDKLDRMQTARAARGFTQGRNLWHLHTIKTLGTTVAILFLRSYERAERIYLAMLARGYTGKFHCCGHCHRVKKIDFGFGVGVISASWTIKFFDMGGYQWIMQLK</sequence>
<dbReference type="InterPro" id="IPR012809">
    <property type="entry name" value="ECF_CbiQ"/>
</dbReference>
<dbReference type="InterPro" id="IPR051611">
    <property type="entry name" value="ECF_transporter_component"/>
</dbReference>
<evidence type="ECO:0000256" key="6">
    <source>
        <dbReference type="SAM" id="Phobius"/>
    </source>
</evidence>
<evidence type="ECO:0000256" key="4">
    <source>
        <dbReference type="ARBA" id="ARBA00022989"/>
    </source>
</evidence>
<dbReference type="HOGENOM" id="CLU_056469_1_2_9"/>
<dbReference type="RefSeq" id="WP_011878873.1">
    <property type="nucleotide sequence ID" value="NC_009253.1"/>
</dbReference>
<keyword evidence="5 6" id="KW-0472">Membrane</keyword>
<feature type="transmembrane region" description="Helical" evidence="6">
    <location>
        <begin position="68"/>
        <end position="86"/>
    </location>
</feature>
<dbReference type="Proteomes" id="UP000001556">
    <property type="component" value="Chromosome"/>
</dbReference>
<feature type="transmembrane region" description="Helical" evidence="6">
    <location>
        <begin position="111"/>
        <end position="134"/>
    </location>
</feature>
<dbReference type="STRING" id="349161.Dred_2565"/>
<dbReference type="PANTHER" id="PTHR34857:SF2">
    <property type="entry name" value="SLL0384 PROTEIN"/>
    <property type="match status" value="1"/>
</dbReference>
<proteinExistence type="predicted"/>
<dbReference type="OrthoDB" id="8585740at2"/>
<dbReference type="GO" id="GO:0006824">
    <property type="term" value="P:cobalt ion transport"/>
    <property type="evidence" value="ECO:0007669"/>
    <property type="project" value="InterPro"/>
</dbReference>
<dbReference type="NCBIfam" id="TIGR02454">
    <property type="entry name" value="ECF_T_CbiQ"/>
    <property type="match status" value="1"/>
</dbReference>
<keyword evidence="4 6" id="KW-1133">Transmembrane helix</keyword>
<organism evidence="7 8">
    <name type="scientific">Desulforamulus reducens (strain ATCC BAA-1160 / DSM 100696 / MI-1)</name>
    <name type="common">Desulfotomaculum reducens</name>
    <dbReference type="NCBI Taxonomy" id="349161"/>
    <lineage>
        <taxon>Bacteria</taxon>
        <taxon>Bacillati</taxon>
        <taxon>Bacillota</taxon>
        <taxon>Clostridia</taxon>
        <taxon>Eubacteriales</taxon>
        <taxon>Peptococcaceae</taxon>
        <taxon>Desulforamulus</taxon>
    </lineage>
</organism>
<evidence type="ECO:0000313" key="7">
    <source>
        <dbReference type="EMBL" id="ABO51075.1"/>
    </source>
</evidence>
<keyword evidence="2" id="KW-1003">Cell membrane</keyword>
<dbReference type="InterPro" id="IPR003339">
    <property type="entry name" value="ABC/ECF_trnsptr_transmembrane"/>
</dbReference>
<evidence type="ECO:0000256" key="1">
    <source>
        <dbReference type="ARBA" id="ARBA00004651"/>
    </source>
</evidence>
<feature type="transmembrane region" description="Helical" evidence="6">
    <location>
        <begin position="20"/>
        <end position="37"/>
    </location>
</feature>
<dbReference type="KEGG" id="drm:Dred_2565"/>
<name>A4J7M2_DESRM</name>
<evidence type="ECO:0000256" key="3">
    <source>
        <dbReference type="ARBA" id="ARBA00022692"/>
    </source>
</evidence>
<gene>
    <name evidence="7" type="ordered locus">Dred_2565</name>
</gene>
<evidence type="ECO:0000313" key="8">
    <source>
        <dbReference type="Proteomes" id="UP000001556"/>
    </source>
</evidence>
<dbReference type="AlphaFoldDB" id="A4J7M2"/>
<keyword evidence="8" id="KW-1185">Reference proteome</keyword>
<evidence type="ECO:0000256" key="5">
    <source>
        <dbReference type="ARBA" id="ARBA00023136"/>
    </source>
</evidence>
<dbReference type="GO" id="GO:0043190">
    <property type="term" value="C:ATP-binding cassette (ABC) transporter complex"/>
    <property type="evidence" value="ECO:0007669"/>
    <property type="project" value="InterPro"/>
</dbReference>